<dbReference type="KEGG" id="cjv:MTVDSCj20_1394"/>
<sequence length="58" mass="7052">MLLENEKVKLQNRNLQEQILIQDSDIKNLTFYKEFGRVKARIQNQLSYKLGQIFNYEF</sequence>
<proteinExistence type="predicted"/>
<dbReference type="AlphaFoldDB" id="A0A0E1EUH2"/>
<dbReference type="EMBL" id="KT868849">
    <property type="protein sequence ID" value="ALT32022.1"/>
    <property type="molecule type" value="Genomic_DNA"/>
</dbReference>
<dbReference type="RefSeq" id="WP_409975593.1">
    <property type="nucleotide sequence ID" value="NZ_CP008787.1"/>
</dbReference>
<reference evidence="1" key="1">
    <citation type="journal article" date="2015" name="PLoS ONE">
        <title>Updated Campylobacter jejuni Capsule PCR Multiplex Typing System and Its Application to Clinical Isolates from South and Southeast Asia.</title>
        <authorList>
            <person name="Poly F."/>
            <person name="Serichantalergs O."/>
            <person name="Kuroiwa J."/>
            <person name="Pootong P."/>
            <person name="Mason C."/>
            <person name="Guerry P."/>
            <person name="Parker C.T."/>
        </authorList>
    </citation>
    <scope>NUCLEOTIDE SEQUENCE</scope>
    <source>
        <strain evidence="1">HS21</strain>
    </source>
</reference>
<name>A0A0E1EUH2_CAMJU</name>
<organism evidence="1">
    <name type="scientific">Campylobacter jejuni subsp. jejuni</name>
    <dbReference type="NCBI Taxonomy" id="32022"/>
    <lineage>
        <taxon>Bacteria</taxon>
        <taxon>Pseudomonadati</taxon>
        <taxon>Campylobacterota</taxon>
        <taxon>Epsilonproteobacteria</taxon>
        <taxon>Campylobacterales</taxon>
        <taxon>Campylobacteraceae</taxon>
        <taxon>Campylobacter</taxon>
    </lineage>
</organism>
<evidence type="ECO:0000313" key="1">
    <source>
        <dbReference type="EMBL" id="ALT32022.1"/>
    </source>
</evidence>
<accession>A0A0E1EUH2</accession>
<protein>
    <submittedName>
        <fullName evidence="1">Uncharacterized protein</fullName>
    </submittedName>
</protein>